<evidence type="ECO:0000256" key="4">
    <source>
        <dbReference type="ARBA" id="ARBA00022516"/>
    </source>
</evidence>
<evidence type="ECO:0000256" key="6">
    <source>
        <dbReference type="ARBA" id="ARBA00022692"/>
    </source>
</evidence>
<name>A0ABQ9X7C4_9EUKA</name>
<proteinExistence type="inferred from homology"/>
<evidence type="ECO:0000256" key="2">
    <source>
        <dbReference type="ARBA" id="ARBA00005189"/>
    </source>
</evidence>
<evidence type="ECO:0000256" key="9">
    <source>
        <dbReference type="ARBA" id="ARBA00023136"/>
    </source>
</evidence>
<evidence type="ECO:0000256" key="14">
    <source>
        <dbReference type="SAM" id="Phobius"/>
    </source>
</evidence>
<evidence type="ECO:0000313" key="16">
    <source>
        <dbReference type="EMBL" id="KAK2947659.1"/>
    </source>
</evidence>
<organism evidence="16 17">
    <name type="scientific">Blattamonas nauphoetae</name>
    <dbReference type="NCBI Taxonomy" id="2049346"/>
    <lineage>
        <taxon>Eukaryota</taxon>
        <taxon>Metamonada</taxon>
        <taxon>Preaxostyla</taxon>
        <taxon>Oxymonadida</taxon>
        <taxon>Blattamonas</taxon>
    </lineage>
</organism>
<sequence length="414" mass="48087">MSSKTDSTHDLSPQQSASPFREPYNLFNHGWSQFQKGYQTIIDDNFTICFEAKTYFPKKWTFLNILQYILKEMLCDLIIFPIRFIIFFVNNFIFAVIFILVKLIPFSQQFRLKLQKQLVLGYGWGWLSSLGVFPTFHGTFPKPQPNYIYVVNHTCMIDYMLLCTQRACGSVGQRTPGFLGWIMKHTIDCCDNIWFDRSMQYERDNLTRRIKTRIQDPEKANLLIFPEGVCVNNEYTLMFKRGAFEIGATVVPVGIKYNKKFTDPYYNTRKVGFFMYCVNMMRSLGVGADVYFLDPVDQKEGESVYQFAARVQNLISDATGMKATGFDGYMKHYPPSGSYMRKIQESLGDEVCEGLRITNDILHSLSPPPPLPSPTTDEEKQRREMAIDVSKWLVDKTELNERQKKKTQKEIKTD</sequence>
<comment type="pathway">
    <text evidence="2">Lipid metabolism.</text>
</comment>
<comment type="caution">
    <text evidence="16">The sequence shown here is derived from an EMBL/GenBank/DDBJ whole genome shotgun (WGS) entry which is preliminary data.</text>
</comment>
<comment type="similarity">
    <text evidence="3">Belongs to the 1-acyl-sn-glycerol-3-phosphate acyltransferase family.</text>
</comment>
<keyword evidence="9 14" id="KW-0472">Membrane</keyword>
<keyword evidence="6 14" id="KW-0812">Transmembrane</keyword>
<evidence type="ECO:0000256" key="12">
    <source>
        <dbReference type="ARBA" id="ARBA00023315"/>
    </source>
</evidence>
<keyword evidence="7 14" id="KW-1133">Transmembrane helix</keyword>
<dbReference type="Proteomes" id="UP001281761">
    <property type="component" value="Unassembled WGS sequence"/>
</dbReference>
<evidence type="ECO:0000313" key="17">
    <source>
        <dbReference type="Proteomes" id="UP001281761"/>
    </source>
</evidence>
<reference evidence="16 17" key="1">
    <citation type="journal article" date="2022" name="bioRxiv">
        <title>Genomics of Preaxostyla Flagellates Illuminates Evolutionary Transitions and the Path Towards Mitochondrial Loss.</title>
        <authorList>
            <person name="Novak L.V.F."/>
            <person name="Treitli S.C."/>
            <person name="Pyrih J."/>
            <person name="Halakuc P."/>
            <person name="Pipaliya S.V."/>
            <person name="Vacek V."/>
            <person name="Brzon O."/>
            <person name="Soukal P."/>
            <person name="Eme L."/>
            <person name="Dacks J.B."/>
            <person name="Karnkowska A."/>
            <person name="Elias M."/>
            <person name="Hampl V."/>
        </authorList>
    </citation>
    <scope>NUCLEOTIDE SEQUENCE [LARGE SCALE GENOMIC DNA]</scope>
    <source>
        <strain evidence="16">NAU3</strain>
        <tissue evidence="16">Gut</tissue>
    </source>
</reference>
<keyword evidence="11" id="KW-1208">Phospholipid metabolism</keyword>
<evidence type="ECO:0000256" key="8">
    <source>
        <dbReference type="ARBA" id="ARBA00023098"/>
    </source>
</evidence>
<dbReference type="SUPFAM" id="SSF69593">
    <property type="entry name" value="Glycerol-3-phosphate (1)-acyltransferase"/>
    <property type="match status" value="1"/>
</dbReference>
<keyword evidence="10" id="KW-0594">Phospholipid biosynthesis</keyword>
<accession>A0ABQ9X7C4</accession>
<dbReference type="InterPro" id="IPR045252">
    <property type="entry name" value="LPCAT1-like"/>
</dbReference>
<evidence type="ECO:0000256" key="13">
    <source>
        <dbReference type="SAM" id="MobiDB-lite"/>
    </source>
</evidence>
<protein>
    <submittedName>
        <fullName evidence="16">Glycerol-3-phosphate acyltransferase 9</fullName>
        <ecNumber evidence="16">2.3.1.15</ecNumber>
    </submittedName>
</protein>
<feature type="transmembrane region" description="Helical" evidence="14">
    <location>
        <begin position="78"/>
        <end position="106"/>
    </location>
</feature>
<evidence type="ECO:0000256" key="11">
    <source>
        <dbReference type="ARBA" id="ARBA00023264"/>
    </source>
</evidence>
<evidence type="ECO:0000256" key="5">
    <source>
        <dbReference type="ARBA" id="ARBA00022679"/>
    </source>
</evidence>
<feature type="domain" description="Phospholipid/glycerol acyltransferase" evidence="15">
    <location>
        <begin position="147"/>
        <end position="258"/>
    </location>
</feature>
<dbReference type="SMART" id="SM00563">
    <property type="entry name" value="PlsC"/>
    <property type="match status" value="1"/>
</dbReference>
<dbReference type="EMBL" id="JARBJD010000194">
    <property type="protein sequence ID" value="KAK2947659.1"/>
    <property type="molecule type" value="Genomic_DNA"/>
</dbReference>
<feature type="transmembrane region" description="Helical" evidence="14">
    <location>
        <begin position="118"/>
        <end position="136"/>
    </location>
</feature>
<keyword evidence="17" id="KW-1185">Reference proteome</keyword>
<dbReference type="Pfam" id="PF01553">
    <property type="entry name" value="Acyltransferase"/>
    <property type="match status" value="1"/>
</dbReference>
<dbReference type="GO" id="GO:0004366">
    <property type="term" value="F:glycerol-3-phosphate O-acyltransferase activity"/>
    <property type="evidence" value="ECO:0007669"/>
    <property type="project" value="UniProtKB-EC"/>
</dbReference>
<dbReference type="EC" id="2.3.1.15" evidence="16"/>
<keyword evidence="5 16" id="KW-0808">Transferase</keyword>
<evidence type="ECO:0000259" key="15">
    <source>
        <dbReference type="SMART" id="SM00563"/>
    </source>
</evidence>
<gene>
    <name evidence="16" type="ORF">BLNAU_17411</name>
</gene>
<comment type="subcellular location">
    <subcellularLocation>
        <location evidence="1">Membrane</location>
    </subcellularLocation>
</comment>
<keyword evidence="4" id="KW-0444">Lipid biosynthesis</keyword>
<feature type="region of interest" description="Disordered" evidence="13">
    <location>
        <begin position="361"/>
        <end position="385"/>
    </location>
</feature>
<evidence type="ECO:0000256" key="7">
    <source>
        <dbReference type="ARBA" id="ARBA00022989"/>
    </source>
</evidence>
<dbReference type="CDD" id="cd07991">
    <property type="entry name" value="LPLAT_LPCAT1-like"/>
    <property type="match status" value="1"/>
</dbReference>
<dbReference type="InterPro" id="IPR002123">
    <property type="entry name" value="Plipid/glycerol_acylTrfase"/>
</dbReference>
<evidence type="ECO:0000256" key="1">
    <source>
        <dbReference type="ARBA" id="ARBA00004370"/>
    </source>
</evidence>
<keyword evidence="12 16" id="KW-0012">Acyltransferase</keyword>
<evidence type="ECO:0000256" key="3">
    <source>
        <dbReference type="ARBA" id="ARBA00008655"/>
    </source>
</evidence>
<dbReference type="PANTHER" id="PTHR23063:SF2">
    <property type="entry name" value="GLYCEROL-3-PHOSPHATE ACYLTRANSFERASE 4, ISOFORM D-RELATED"/>
    <property type="match status" value="1"/>
</dbReference>
<dbReference type="PANTHER" id="PTHR23063">
    <property type="entry name" value="PHOSPHOLIPID ACYLTRANSFERASE"/>
    <property type="match status" value="1"/>
</dbReference>
<keyword evidence="8" id="KW-0443">Lipid metabolism</keyword>
<evidence type="ECO:0000256" key="10">
    <source>
        <dbReference type="ARBA" id="ARBA00023209"/>
    </source>
</evidence>